<comment type="subcellular location">
    <subcellularLocation>
        <location evidence="1 7">Cell inner membrane</location>
        <topology evidence="1 7">Multi-pass membrane protein</topology>
    </subcellularLocation>
</comment>
<dbReference type="Pfam" id="PF06808">
    <property type="entry name" value="DctM"/>
    <property type="match status" value="1"/>
</dbReference>
<feature type="domain" description="TRAP C4-dicarboxylate transport system permease DctM subunit" evidence="8">
    <location>
        <begin position="12"/>
        <end position="445"/>
    </location>
</feature>
<keyword evidence="5 7" id="KW-1133">Transmembrane helix</keyword>
<dbReference type="InterPro" id="IPR004681">
    <property type="entry name" value="TRAP_DctM"/>
</dbReference>
<evidence type="ECO:0000256" key="4">
    <source>
        <dbReference type="ARBA" id="ARBA00022692"/>
    </source>
</evidence>
<evidence type="ECO:0000256" key="3">
    <source>
        <dbReference type="ARBA" id="ARBA00022519"/>
    </source>
</evidence>
<evidence type="ECO:0000313" key="10">
    <source>
        <dbReference type="Proteomes" id="UP000765845"/>
    </source>
</evidence>
<comment type="caution">
    <text evidence="9">The sequence shown here is derived from an EMBL/GenBank/DDBJ whole genome shotgun (WGS) entry which is preliminary data.</text>
</comment>
<feature type="transmembrane region" description="Helical" evidence="7">
    <location>
        <begin position="197"/>
        <end position="223"/>
    </location>
</feature>
<dbReference type="NCBIfam" id="TIGR00786">
    <property type="entry name" value="dctM"/>
    <property type="match status" value="1"/>
</dbReference>
<accession>A0ABX1GIL2</accession>
<feature type="transmembrane region" description="Helical" evidence="7">
    <location>
        <begin position="244"/>
        <end position="263"/>
    </location>
</feature>
<reference evidence="9 10" key="1">
    <citation type="submission" date="2020-04" db="EMBL/GenBank/DDBJ databases">
        <authorList>
            <person name="Yoon J."/>
        </authorList>
    </citation>
    <scope>NUCLEOTIDE SEQUENCE [LARGE SCALE GENOMIC DNA]</scope>
    <source>
        <strain evidence="9 10">KMU-166</strain>
    </source>
</reference>
<feature type="transmembrane region" description="Helical" evidence="7">
    <location>
        <begin position="57"/>
        <end position="79"/>
    </location>
</feature>
<feature type="transmembrane region" description="Helical" evidence="7">
    <location>
        <begin position="28"/>
        <end position="45"/>
    </location>
</feature>
<protein>
    <recommendedName>
        <fullName evidence="7">TRAP transporter large permease protein</fullName>
    </recommendedName>
</protein>
<name>A0ABX1GIL2_9GAMM</name>
<feature type="transmembrane region" description="Helical" evidence="7">
    <location>
        <begin position="105"/>
        <end position="133"/>
    </location>
</feature>
<comment type="function">
    <text evidence="7">Part of the tripartite ATP-independent periplasmic (TRAP) transport system.</text>
</comment>
<feature type="transmembrane region" description="Helical" evidence="7">
    <location>
        <begin position="397"/>
        <end position="417"/>
    </location>
</feature>
<feature type="transmembrane region" description="Helical" evidence="7">
    <location>
        <begin position="299"/>
        <end position="320"/>
    </location>
</feature>
<feature type="transmembrane region" description="Helical" evidence="7">
    <location>
        <begin position="145"/>
        <end position="169"/>
    </location>
</feature>
<feature type="transmembrane region" description="Helical" evidence="7">
    <location>
        <begin position="429"/>
        <end position="450"/>
    </location>
</feature>
<evidence type="ECO:0000256" key="2">
    <source>
        <dbReference type="ARBA" id="ARBA00022475"/>
    </source>
</evidence>
<dbReference type="PIRSF" id="PIRSF006066">
    <property type="entry name" value="HI0050"/>
    <property type="match status" value="1"/>
</dbReference>
<keyword evidence="2" id="KW-1003">Cell membrane</keyword>
<feature type="transmembrane region" description="Helical" evidence="7">
    <location>
        <begin position="365"/>
        <end position="391"/>
    </location>
</feature>
<dbReference type="InterPro" id="IPR010656">
    <property type="entry name" value="DctM"/>
</dbReference>
<evidence type="ECO:0000313" key="9">
    <source>
        <dbReference type="EMBL" id="NKI18222.1"/>
    </source>
</evidence>
<keyword evidence="7" id="KW-0813">Transport</keyword>
<evidence type="ECO:0000256" key="5">
    <source>
        <dbReference type="ARBA" id="ARBA00022989"/>
    </source>
</evidence>
<evidence type="ECO:0000256" key="7">
    <source>
        <dbReference type="RuleBase" id="RU369079"/>
    </source>
</evidence>
<dbReference type="EMBL" id="JAAWWK010000004">
    <property type="protein sequence ID" value="NKI18222.1"/>
    <property type="molecule type" value="Genomic_DNA"/>
</dbReference>
<gene>
    <name evidence="9" type="ORF">HCU74_12475</name>
</gene>
<evidence type="ECO:0000256" key="1">
    <source>
        <dbReference type="ARBA" id="ARBA00004429"/>
    </source>
</evidence>
<dbReference type="RefSeq" id="WP_168450744.1">
    <property type="nucleotide sequence ID" value="NZ_JAAWWK010000004.1"/>
</dbReference>
<evidence type="ECO:0000259" key="8">
    <source>
        <dbReference type="Pfam" id="PF06808"/>
    </source>
</evidence>
<keyword evidence="3 7" id="KW-0997">Cell inner membrane</keyword>
<feature type="transmembrane region" description="Helical" evidence="7">
    <location>
        <begin position="340"/>
        <end position="358"/>
    </location>
</feature>
<dbReference type="PANTHER" id="PTHR33362:SF7">
    <property type="entry name" value="SLL1103 PROTEIN"/>
    <property type="match status" value="1"/>
</dbReference>
<keyword evidence="10" id="KW-1185">Reference proteome</keyword>
<evidence type="ECO:0000256" key="6">
    <source>
        <dbReference type="ARBA" id="ARBA00023136"/>
    </source>
</evidence>
<sequence>MLIELLPLLMFLAICVVLMLGYPVAFSLAGVAMIFAGIGISIGHFDPTFLSALPNRLFGTISNTTLIAVPLFVLMGVLLEKSQLAEELLGNMAALFGRRRGGLGISVVLVGMLLAASTGIVGATVVTMGLMSLPSMLKRGYDPSLATGTICATGTLGQIIPPSIALVLLGDTLSSAYQQAQLNMGVFSPKTLSVGDLFVGALVPGLLLVLLYMLYVGGVAIVRPQLAPPASDLEPPPLKDLAKGFLPPVLLIVTVLGSILLGAATPTEAAGVGALGAALLAAARGRLSLSRLAEVSQETMKVTCMVFMILIGAAVFSLVFRGFGGDELIHHFFDSMPGGVVMATALVMLVIFLLGFILDFIEITFVVVPIVGPILLAMGVDPIWLGIMIALNLQTSFLTPPFGFALFYLRGVAPASVSTAQIYRGVAPFIALQLLMLLMLAMWPGLATWLPGLLR</sequence>
<keyword evidence="4 7" id="KW-0812">Transmembrane</keyword>
<keyword evidence="6 7" id="KW-0472">Membrane</keyword>
<comment type="subunit">
    <text evidence="7">The complex comprises the extracytoplasmic solute receptor protein and the two transmembrane proteins.</text>
</comment>
<dbReference type="Proteomes" id="UP000765845">
    <property type="component" value="Unassembled WGS sequence"/>
</dbReference>
<dbReference type="PANTHER" id="PTHR33362">
    <property type="entry name" value="SIALIC ACID TRAP TRANSPORTER PERMEASE PROTEIN SIAT-RELATED"/>
    <property type="match status" value="1"/>
</dbReference>
<organism evidence="9 10">
    <name type="scientific">Spongiibacter thalassae</name>
    <dbReference type="NCBI Taxonomy" id="2721624"/>
    <lineage>
        <taxon>Bacteria</taxon>
        <taxon>Pseudomonadati</taxon>
        <taxon>Pseudomonadota</taxon>
        <taxon>Gammaproteobacteria</taxon>
        <taxon>Cellvibrionales</taxon>
        <taxon>Spongiibacteraceae</taxon>
        <taxon>Spongiibacter</taxon>
    </lineage>
</organism>
<comment type="similarity">
    <text evidence="7">Belongs to the TRAP transporter large permease family.</text>
</comment>
<proteinExistence type="inferred from homology"/>